<keyword evidence="1" id="KW-1133">Transmembrane helix</keyword>
<evidence type="ECO:0008006" key="4">
    <source>
        <dbReference type="Google" id="ProtNLM"/>
    </source>
</evidence>
<reference evidence="2 3" key="1">
    <citation type="submission" date="2021-01" db="EMBL/GenBank/DDBJ databases">
        <title>Streptomyces acididurans sp. nov., isolated from a peat swamp forest soil.</title>
        <authorList>
            <person name="Chantavorakit T."/>
            <person name="Duangmal K."/>
        </authorList>
    </citation>
    <scope>NUCLEOTIDE SEQUENCE [LARGE SCALE GENOMIC DNA]</scope>
    <source>
        <strain evidence="2 3">KK5PA1</strain>
    </source>
</reference>
<keyword evidence="1" id="KW-0812">Transmembrane</keyword>
<name>A0ABS2TS01_9ACTN</name>
<proteinExistence type="predicted"/>
<feature type="transmembrane region" description="Helical" evidence="1">
    <location>
        <begin position="7"/>
        <end position="25"/>
    </location>
</feature>
<dbReference type="RefSeq" id="WP_205357722.1">
    <property type="nucleotide sequence ID" value="NZ_JADKYB010000007.1"/>
</dbReference>
<keyword evidence="3" id="KW-1185">Reference proteome</keyword>
<evidence type="ECO:0000256" key="1">
    <source>
        <dbReference type="SAM" id="Phobius"/>
    </source>
</evidence>
<sequence>MGIGGCIILIAVGAVITFATNWHAKGVNMDLLGLILMGVGIIGLAAYVSIFKRRRLPPTADGDIPPVVEERYYPEDHYHPGGRY</sequence>
<evidence type="ECO:0000313" key="3">
    <source>
        <dbReference type="Proteomes" id="UP000749040"/>
    </source>
</evidence>
<evidence type="ECO:0000313" key="2">
    <source>
        <dbReference type="EMBL" id="MBM9505857.1"/>
    </source>
</evidence>
<dbReference type="Proteomes" id="UP000749040">
    <property type="component" value="Unassembled WGS sequence"/>
</dbReference>
<feature type="transmembrane region" description="Helical" evidence="1">
    <location>
        <begin position="31"/>
        <end position="50"/>
    </location>
</feature>
<keyword evidence="1" id="KW-0472">Membrane</keyword>
<dbReference type="EMBL" id="JADKYB010000007">
    <property type="protein sequence ID" value="MBM9505857.1"/>
    <property type="molecule type" value="Genomic_DNA"/>
</dbReference>
<accession>A0ABS2TS01</accession>
<gene>
    <name evidence="2" type="ORF">ITX44_15090</name>
</gene>
<protein>
    <recommendedName>
        <fullName evidence="4">LPXTG cell wall anchor domain-containing protein</fullName>
    </recommendedName>
</protein>
<comment type="caution">
    <text evidence="2">The sequence shown here is derived from an EMBL/GenBank/DDBJ whole genome shotgun (WGS) entry which is preliminary data.</text>
</comment>
<organism evidence="2 3">
    <name type="scientific">Actinacidiphila acididurans</name>
    <dbReference type="NCBI Taxonomy" id="2784346"/>
    <lineage>
        <taxon>Bacteria</taxon>
        <taxon>Bacillati</taxon>
        <taxon>Actinomycetota</taxon>
        <taxon>Actinomycetes</taxon>
        <taxon>Kitasatosporales</taxon>
        <taxon>Streptomycetaceae</taxon>
        <taxon>Actinacidiphila</taxon>
    </lineage>
</organism>